<evidence type="ECO:0000313" key="1">
    <source>
        <dbReference type="EMBL" id="CAK9100321.1"/>
    </source>
</evidence>
<dbReference type="Proteomes" id="UP001642484">
    <property type="component" value="Unassembled WGS sequence"/>
</dbReference>
<evidence type="ECO:0000313" key="2">
    <source>
        <dbReference type="Proteomes" id="UP001642484"/>
    </source>
</evidence>
<reference evidence="1 2" key="1">
    <citation type="submission" date="2024-02" db="EMBL/GenBank/DDBJ databases">
        <authorList>
            <person name="Chen Y."/>
            <person name="Shah S."/>
            <person name="Dougan E. K."/>
            <person name="Thang M."/>
            <person name="Chan C."/>
        </authorList>
    </citation>
    <scope>NUCLEOTIDE SEQUENCE [LARGE SCALE GENOMIC DNA]</scope>
</reference>
<proteinExistence type="predicted"/>
<gene>
    <name evidence="1" type="ORF">CCMP2556_LOCUS47417</name>
</gene>
<accession>A0ABP0RIA9</accession>
<keyword evidence="2" id="KW-1185">Reference proteome</keyword>
<name>A0ABP0RIA9_9DINO</name>
<comment type="caution">
    <text evidence="1">The sequence shown here is derived from an EMBL/GenBank/DDBJ whole genome shotgun (WGS) entry which is preliminary data.</text>
</comment>
<protein>
    <submittedName>
        <fullName evidence="1">Uncharacterized protein</fullName>
    </submittedName>
</protein>
<sequence length="118" mass="13377">MQCVDSGMSVVLNRCRFRAILVENNIHLLNGSSVSELSFNRTTISRFIQRRAEDKFRSGDGQCFQLQEALSEGKNELPWSNSTTSLWTRIRPSASIFVYDHLASLSHNNKTNKAIEKA</sequence>
<dbReference type="EMBL" id="CAXAMN010026051">
    <property type="protein sequence ID" value="CAK9100321.1"/>
    <property type="molecule type" value="Genomic_DNA"/>
</dbReference>
<organism evidence="1 2">
    <name type="scientific">Durusdinium trenchii</name>
    <dbReference type="NCBI Taxonomy" id="1381693"/>
    <lineage>
        <taxon>Eukaryota</taxon>
        <taxon>Sar</taxon>
        <taxon>Alveolata</taxon>
        <taxon>Dinophyceae</taxon>
        <taxon>Suessiales</taxon>
        <taxon>Symbiodiniaceae</taxon>
        <taxon>Durusdinium</taxon>
    </lineage>
</organism>